<proteinExistence type="predicted"/>
<comment type="caution">
    <text evidence="1">The sequence shown here is derived from an EMBL/GenBank/DDBJ whole genome shotgun (WGS) entry which is preliminary data.</text>
</comment>
<evidence type="ECO:0000313" key="2">
    <source>
        <dbReference type="Proteomes" id="UP001367676"/>
    </source>
</evidence>
<evidence type="ECO:0000313" key="1">
    <source>
        <dbReference type="EMBL" id="KAK7598204.1"/>
    </source>
</evidence>
<dbReference type="EMBL" id="JBBCAQ010000014">
    <property type="protein sequence ID" value="KAK7598204.1"/>
    <property type="molecule type" value="Genomic_DNA"/>
</dbReference>
<keyword evidence="2" id="KW-1185">Reference proteome</keyword>
<dbReference type="AlphaFoldDB" id="A0AAN9Y5J0"/>
<name>A0AAN9Y5J0_9HEMI</name>
<organism evidence="1 2">
    <name type="scientific">Parthenolecanium corni</name>
    <dbReference type="NCBI Taxonomy" id="536013"/>
    <lineage>
        <taxon>Eukaryota</taxon>
        <taxon>Metazoa</taxon>
        <taxon>Ecdysozoa</taxon>
        <taxon>Arthropoda</taxon>
        <taxon>Hexapoda</taxon>
        <taxon>Insecta</taxon>
        <taxon>Pterygota</taxon>
        <taxon>Neoptera</taxon>
        <taxon>Paraneoptera</taxon>
        <taxon>Hemiptera</taxon>
        <taxon>Sternorrhyncha</taxon>
        <taxon>Coccoidea</taxon>
        <taxon>Coccidae</taxon>
        <taxon>Parthenolecanium</taxon>
    </lineage>
</organism>
<protein>
    <submittedName>
        <fullName evidence="1">Uncharacterized protein</fullName>
    </submittedName>
</protein>
<dbReference type="Proteomes" id="UP001367676">
    <property type="component" value="Unassembled WGS sequence"/>
</dbReference>
<accession>A0AAN9Y5J0</accession>
<reference evidence="1 2" key="1">
    <citation type="submission" date="2024-03" db="EMBL/GenBank/DDBJ databases">
        <title>Adaptation during the transition from Ophiocordyceps entomopathogen to insect associate is accompanied by gene loss and intensified selection.</title>
        <authorList>
            <person name="Ward C.M."/>
            <person name="Onetto C.A."/>
            <person name="Borneman A.R."/>
        </authorList>
    </citation>
    <scope>NUCLEOTIDE SEQUENCE [LARGE SCALE GENOMIC DNA]</scope>
    <source>
        <strain evidence="1">AWRI1</strain>
        <tissue evidence="1">Single Adult Female</tissue>
    </source>
</reference>
<sequence>MSMSDSQRPSTSMLLEHALTHIADCRSQHEAFRIYVTMYRREIVERAGIGKATGGCAWVEQTHRLTGDPREVYRSHWFAYKSLDFLSNATSSPRRSYYCDSDDILENQNGYFSNAVFLKEEPEPGFFIQEADTEFDVESNDSVSAFDEAVAPRNMNELSDDDPLDYAHMSDHFLAYNEQFSSPRVPVKRITMIKTTKSNGVSSVEGSHTRKTAVCTRIRDECDSFTDHVKTKFKKLDDPVETEVRNCDNHSSFQSQSKSSENLLVSVDPASIHVKNTWLTPVIRIPKIDIDAFD</sequence>
<gene>
    <name evidence="1" type="ORF">V9T40_006439</name>
</gene>